<dbReference type="Proteomes" id="UP001497535">
    <property type="component" value="Unassembled WGS sequence"/>
</dbReference>
<evidence type="ECO:0000313" key="1">
    <source>
        <dbReference type="EMBL" id="CAK5028675.1"/>
    </source>
</evidence>
<proteinExistence type="predicted"/>
<dbReference type="EMBL" id="CAVMJV010000005">
    <property type="protein sequence ID" value="CAK5028675.1"/>
    <property type="molecule type" value="Genomic_DNA"/>
</dbReference>
<keyword evidence="2" id="KW-1185">Reference proteome</keyword>
<organism evidence="1 2">
    <name type="scientific">Meloidogyne enterolobii</name>
    <name type="common">Root-knot nematode worm</name>
    <name type="synonym">Meloidogyne mayaguensis</name>
    <dbReference type="NCBI Taxonomy" id="390850"/>
    <lineage>
        <taxon>Eukaryota</taxon>
        <taxon>Metazoa</taxon>
        <taxon>Ecdysozoa</taxon>
        <taxon>Nematoda</taxon>
        <taxon>Chromadorea</taxon>
        <taxon>Rhabditida</taxon>
        <taxon>Tylenchina</taxon>
        <taxon>Tylenchomorpha</taxon>
        <taxon>Tylenchoidea</taxon>
        <taxon>Meloidogynidae</taxon>
        <taxon>Meloidogyninae</taxon>
        <taxon>Meloidogyne</taxon>
    </lineage>
</organism>
<accession>A0ACB0Y257</accession>
<name>A0ACB0Y257_MELEN</name>
<gene>
    <name evidence="1" type="ORF">MENTE1834_LOCUS6676</name>
</gene>
<sequence length="86" mass="9742">MKKWSEKRVRGLNRTITKKLNSSPLLDCDPTDVFYCHYCSRSFPRSRISPTRHVAQCRRLNTNEDGGGGSSSSCSGALMENFGFFF</sequence>
<protein>
    <submittedName>
        <fullName evidence="1">Uncharacterized protein</fullName>
    </submittedName>
</protein>
<comment type="caution">
    <text evidence="1">The sequence shown here is derived from an EMBL/GenBank/DDBJ whole genome shotgun (WGS) entry which is preliminary data.</text>
</comment>
<evidence type="ECO:0000313" key="2">
    <source>
        <dbReference type="Proteomes" id="UP001497535"/>
    </source>
</evidence>
<reference evidence="1" key="1">
    <citation type="submission" date="2023-11" db="EMBL/GenBank/DDBJ databases">
        <authorList>
            <person name="Poullet M."/>
        </authorList>
    </citation>
    <scope>NUCLEOTIDE SEQUENCE</scope>
    <source>
        <strain evidence="1">E1834</strain>
    </source>
</reference>